<protein>
    <submittedName>
        <fullName evidence="1">Uncharacterized protein</fullName>
    </submittedName>
</protein>
<reference evidence="1 2" key="1">
    <citation type="submission" date="2016-07" db="EMBL/GenBank/DDBJ databases">
        <title>Draft genome of the white-rot fungus Obba rivulosa 3A-2.</title>
        <authorList>
            <consortium name="DOE Joint Genome Institute"/>
            <person name="Miettinen O."/>
            <person name="Riley R."/>
            <person name="Acob R."/>
            <person name="Barry K."/>
            <person name="Cullen D."/>
            <person name="De Vries R."/>
            <person name="Hainaut M."/>
            <person name="Hatakka A."/>
            <person name="Henrissat B."/>
            <person name="Hilden K."/>
            <person name="Kuo R."/>
            <person name="Labutti K."/>
            <person name="Lipzen A."/>
            <person name="Makela M.R."/>
            <person name="Sandor L."/>
            <person name="Spatafora J.W."/>
            <person name="Grigoriev I.V."/>
            <person name="Hibbett D.S."/>
        </authorList>
    </citation>
    <scope>NUCLEOTIDE SEQUENCE [LARGE SCALE GENOMIC DNA]</scope>
    <source>
        <strain evidence="1 2">3A-2</strain>
    </source>
</reference>
<keyword evidence="2" id="KW-1185">Reference proteome</keyword>
<accession>A0A8E2AY93</accession>
<gene>
    <name evidence="1" type="ORF">OBBRIDRAFT_796033</name>
</gene>
<proteinExistence type="predicted"/>
<organism evidence="1 2">
    <name type="scientific">Obba rivulosa</name>
    <dbReference type="NCBI Taxonomy" id="1052685"/>
    <lineage>
        <taxon>Eukaryota</taxon>
        <taxon>Fungi</taxon>
        <taxon>Dikarya</taxon>
        <taxon>Basidiomycota</taxon>
        <taxon>Agaricomycotina</taxon>
        <taxon>Agaricomycetes</taxon>
        <taxon>Polyporales</taxon>
        <taxon>Gelatoporiaceae</taxon>
        <taxon>Obba</taxon>
    </lineage>
</organism>
<dbReference type="EMBL" id="KV722478">
    <property type="protein sequence ID" value="OCH87645.1"/>
    <property type="molecule type" value="Genomic_DNA"/>
</dbReference>
<sequence length="170" mass="18716">MHVVLSLINYSPASVVDNGPSFGPIHQSTYATQGITEDYAQRARQETGSGGERHLGQALRLRHQISRLCTHEGTLLSDHRPTNHPPSNSHTLYISNQRSNAKNEGTNRNATCATYAMWAVSTAWVEMYRTRVASMRVSSLVIASTIHCADTRSCVTLSDKHVGLTTFDGF</sequence>
<evidence type="ECO:0000313" key="2">
    <source>
        <dbReference type="Proteomes" id="UP000250043"/>
    </source>
</evidence>
<evidence type="ECO:0000313" key="1">
    <source>
        <dbReference type="EMBL" id="OCH87645.1"/>
    </source>
</evidence>
<dbReference type="AlphaFoldDB" id="A0A8E2AY93"/>
<name>A0A8E2AY93_9APHY</name>
<dbReference type="Proteomes" id="UP000250043">
    <property type="component" value="Unassembled WGS sequence"/>
</dbReference>